<protein>
    <submittedName>
        <fullName evidence="4">Beta-propeller fold lactonase family protein</fullName>
    </submittedName>
</protein>
<dbReference type="PANTHER" id="PTHR30344:SF1">
    <property type="entry name" value="6-PHOSPHOGLUCONOLACTONASE"/>
    <property type="match status" value="1"/>
</dbReference>
<dbReference type="EMBL" id="JACPNR010000011">
    <property type="protein sequence ID" value="MBI2679068.1"/>
    <property type="molecule type" value="Genomic_DNA"/>
</dbReference>
<reference evidence="4" key="1">
    <citation type="submission" date="2020-07" db="EMBL/GenBank/DDBJ databases">
        <title>Huge and variable diversity of episymbiotic CPR bacteria and DPANN archaea in groundwater ecosystems.</title>
        <authorList>
            <person name="He C.Y."/>
            <person name="Keren R."/>
            <person name="Whittaker M."/>
            <person name="Farag I.F."/>
            <person name="Doudna J."/>
            <person name="Cate J.H.D."/>
            <person name="Banfield J.F."/>
        </authorList>
    </citation>
    <scope>NUCLEOTIDE SEQUENCE</scope>
    <source>
        <strain evidence="4">NC_groundwater_580_Pr5_B-0.1um_64_19</strain>
    </source>
</reference>
<comment type="caution">
    <text evidence="4">The sequence shown here is derived from an EMBL/GenBank/DDBJ whole genome shotgun (WGS) entry which is preliminary data.</text>
</comment>
<keyword evidence="2" id="KW-0119">Carbohydrate metabolism</keyword>
<dbReference type="InterPro" id="IPR015943">
    <property type="entry name" value="WD40/YVTN_repeat-like_dom_sf"/>
</dbReference>
<dbReference type="Proteomes" id="UP000779809">
    <property type="component" value="Unassembled WGS sequence"/>
</dbReference>
<evidence type="ECO:0000256" key="3">
    <source>
        <dbReference type="SAM" id="SignalP"/>
    </source>
</evidence>
<proteinExistence type="inferred from homology"/>
<gene>
    <name evidence="4" type="ORF">HYX28_09830</name>
</gene>
<keyword evidence="2" id="KW-0313">Glucose metabolism</keyword>
<dbReference type="SUPFAM" id="SSF75011">
    <property type="entry name" value="3-carboxy-cis,cis-mucoante lactonizing enzyme"/>
    <property type="match status" value="1"/>
</dbReference>
<evidence type="ECO:0000313" key="5">
    <source>
        <dbReference type="Proteomes" id="UP000779809"/>
    </source>
</evidence>
<dbReference type="GO" id="GO:0005829">
    <property type="term" value="C:cytosol"/>
    <property type="evidence" value="ECO:0007669"/>
    <property type="project" value="TreeGrafter"/>
</dbReference>
<dbReference type="Pfam" id="PF10282">
    <property type="entry name" value="Lactonase"/>
    <property type="match status" value="1"/>
</dbReference>
<evidence type="ECO:0000313" key="4">
    <source>
        <dbReference type="EMBL" id="MBI2679068.1"/>
    </source>
</evidence>
<sequence length="374" mass="37624">MKRPVLALAVCIAVALALAGCTSDGSLLGFFNLAAPRFMYVGLDATSVAGFSVDPSTGALSALPGSPFAVTSNTGLFPATNGTNRLFLPYQNSENVESFTVGPDGALGSNGLGTTPVLGDWLPNAAVTPDDRFLIAPVHGGFKGAAVWSVGASGALTAVSGSPFPGQGAGRPENVVITPDGRFAYVSAESPPSITIYSISASGALTETAGSPVTPSGDGFSMAITPDGRYLYFEAFATDEINAYSIASNSGALTPLPGSPFAVGPGGGVLAMDPTGRYLYVTVHPQQQQVAGVGGFAIHDDGSLTPIAGSPWIAPNAGYDTCVGADPSGKFVYLVDETTPAIFGYTIGAGGALTLMSGSPFATPPTPICMAITH</sequence>
<feature type="chain" id="PRO_5037204970" evidence="3">
    <location>
        <begin position="20"/>
        <end position="374"/>
    </location>
</feature>
<dbReference type="Gene3D" id="2.130.10.10">
    <property type="entry name" value="YVTN repeat-like/Quinoprotein amine dehydrogenase"/>
    <property type="match status" value="1"/>
</dbReference>
<accession>A0A932AA60</accession>
<name>A0A932AA60_9BACT</name>
<feature type="signal peptide" evidence="3">
    <location>
        <begin position="1"/>
        <end position="19"/>
    </location>
</feature>
<dbReference type="PROSITE" id="PS51257">
    <property type="entry name" value="PROKAR_LIPOPROTEIN"/>
    <property type="match status" value="1"/>
</dbReference>
<evidence type="ECO:0000256" key="1">
    <source>
        <dbReference type="ARBA" id="ARBA00005564"/>
    </source>
</evidence>
<dbReference type="InterPro" id="IPR050282">
    <property type="entry name" value="Cycloisomerase_2"/>
</dbReference>
<keyword evidence="3" id="KW-0732">Signal</keyword>
<organism evidence="4 5">
    <name type="scientific">Candidatus Korobacter versatilis</name>
    <dbReference type="NCBI Taxonomy" id="658062"/>
    <lineage>
        <taxon>Bacteria</taxon>
        <taxon>Pseudomonadati</taxon>
        <taxon>Acidobacteriota</taxon>
        <taxon>Terriglobia</taxon>
        <taxon>Terriglobales</taxon>
        <taxon>Candidatus Korobacteraceae</taxon>
        <taxon>Candidatus Korobacter</taxon>
    </lineage>
</organism>
<comment type="similarity">
    <text evidence="1">Belongs to the cycloisomerase 2 family.</text>
</comment>
<dbReference type="PANTHER" id="PTHR30344">
    <property type="entry name" value="6-PHOSPHOGLUCONOLACTONASE-RELATED"/>
    <property type="match status" value="1"/>
</dbReference>
<evidence type="ECO:0000256" key="2">
    <source>
        <dbReference type="ARBA" id="ARBA00022526"/>
    </source>
</evidence>
<dbReference type="AlphaFoldDB" id="A0A932AA60"/>
<dbReference type="GO" id="GO:0017057">
    <property type="term" value="F:6-phosphogluconolactonase activity"/>
    <property type="evidence" value="ECO:0007669"/>
    <property type="project" value="TreeGrafter"/>
</dbReference>
<dbReference type="InterPro" id="IPR019405">
    <property type="entry name" value="Lactonase_7-beta_prop"/>
</dbReference>
<dbReference type="GO" id="GO:0006006">
    <property type="term" value="P:glucose metabolic process"/>
    <property type="evidence" value="ECO:0007669"/>
    <property type="project" value="UniProtKB-KW"/>
</dbReference>